<accession>A0A8J6C7P8</accession>
<dbReference type="OMA" id="CAAGIQR"/>
<evidence type="ECO:0000256" key="2">
    <source>
        <dbReference type="RuleBase" id="RU000363"/>
    </source>
</evidence>
<dbReference type="SUPFAM" id="SSF51735">
    <property type="entry name" value="NAD(P)-binding Rossmann-fold domains"/>
    <property type="match status" value="1"/>
</dbReference>
<dbReference type="PRINTS" id="PR00081">
    <property type="entry name" value="GDHRDH"/>
</dbReference>
<dbReference type="AlphaFoldDB" id="A0A8J6C7P8"/>
<feature type="chain" id="PRO_5035151148" evidence="3">
    <location>
        <begin position="21"/>
        <end position="202"/>
    </location>
</feature>
<protein>
    <submittedName>
        <fullName evidence="4">Uncharacterized protein</fullName>
    </submittedName>
</protein>
<dbReference type="PRINTS" id="PR00080">
    <property type="entry name" value="SDRFAMILY"/>
</dbReference>
<dbReference type="OrthoDB" id="417891at2759"/>
<keyword evidence="3" id="KW-0732">Signal</keyword>
<keyword evidence="1" id="KW-0560">Oxidoreductase</keyword>
<dbReference type="InterPro" id="IPR002347">
    <property type="entry name" value="SDR_fam"/>
</dbReference>
<name>A0A8J6C7P8_DIALT</name>
<evidence type="ECO:0000313" key="5">
    <source>
        <dbReference type="Proteomes" id="UP000751190"/>
    </source>
</evidence>
<sequence>MGVATICVALCASLPLGSSGGEPKRGSALLGKGSALAGKVAAVTGGSKGLGRAIVEELLAQGAAVVVTCARDVAPLAGLEGVVAVQADVSTLEGRLAFLEAIERVGAPLDILVNNVGTNVRKKVADFSDDEYRALMATNLDSAFHLSAQCFARWLRGSRGCVVNISSISGVTIDNTGAVYAMAKAALDHLTRYCACEWGEAG</sequence>
<dbReference type="PANTHER" id="PTHR42898:SF6">
    <property type="entry name" value="NADP-DEPENDENT MANNITOL DEHYDROGENASE"/>
    <property type="match status" value="1"/>
</dbReference>
<keyword evidence="5" id="KW-1185">Reference proteome</keyword>
<proteinExistence type="inferred from homology"/>
<evidence type="ECO:0000256" key="1">
    <source>
        <dbReference type="ARBA" id="ARBA00023002"/>
    </source>
</evidence>
<dbReference type="Pfam" id="PF00106">
    <property type="entry name" value="adh_short"/>
    <property type="match status" value="1"/>
</dbReference>
<dbReference type="InterPro" id="IPR036291">
    <property type="entry name" value="NAD(P)-bd_dom_sf"/>
</dbReference>
<dbReference type="EMBL" id="JAGTXO010000012">
    <property type="protein sequence ID" value="KAG8464707.1"/>
    <property type="molecule type" value="Genomic_DNA"/>
</dbReference>
<dbReference type="Gene3D" id="3.40.50.720">
    <property type="entry name" value="NAD(P)-binding Rossmann-like Domain"/>
    <property type="match status" value="1"/>
</dbReference>
<evidence type="ECO:0000256" key="3">
    <source>
        <dbReference type="SAM" id="SignalP"/>
    </source>
</evidence>
<dbReference type="Proteomes" id="UP000751190">
    <property type="component" value="Unassembled WGS sequence"/>
</dbReference>
<reference evidence="4" key="1">
    <citation type="submission" date="2021-05" db="EMBL/GenBank/DDBJ databases">
        <title>The genome of the haptophyte Pavlova lutheri (Diacronema luteri, Pavlovales) - a model for lipid biosynthesis in eukaryotic algae.</title>
        <authorList>
            <person name="Hulatt C.J."/>
            <person name="Posewitz M.C."/>
        </authorList>
    </citation>
    <scope>NUCLEOTIDE SEQUENCE</scope>
    <source>
        <strain evidence="4">NIVA-4/92</strain>
    </source>
</reference>
<comment type="caution">
    <text evidence="4">The sequence shown here is derived from an EMBL/GenBank/DDBJ whole genome shotgun (WGS) entry which is preliminary data.</text>
</comment>
<dbReference type="GO" id="GO:0016491">
    <property type="term" value="F:oxidoreductase activity"/>
    <property type="evidence" value="ECO:0007669"/>
    <property type="project" value="UniProtKB-KW"/>
</dbReference>
<dbReference type="PANTHER" id="PTHR42898">
    <property type="entry name" value="TROPINONE REDUCTASE"/>
    <property type="match status" value="1"/>
</dbReference>
<comment type="similarity">
    <text evidence="2">Belongs to the short-chain dehydrogenases/reductases (SDR) family.</text>
</comment>
<evidence type="ECO:0000313" key="4">
    <source>
        <dbReference type="EMBL" id="KAG8464707.1"/>
    </source>
</evidence>
<gene>
    <name evidence="4" type="ORF">KFE25_010075</name>
</gene>
<organism evidence="4 5">
    <name type="scientific">Diacronema lutheri</name>
    <name type="common">Unicellular marine alga</name>
    <name type="synonym">Monochrysis lutheri</name>
    <dbReference type="NCBI Taxonomy" id="2081491"/>
    <lineage>
        <taxon>Eukaryota</taxon>
        <taxon>Haptista</taxon>
        <taxon>Haptophyta</taxon>
        <taxon>Pavlovophyceae</taxon>
        <taxon>Pavlovales</taxon>
        <taxon>Pavlovaceae</taxon>
        <taxon>Diacronema</taxon>
    </lineage>
</organism>
<dbReference type="InterPro" id="IPR045000">
    <property type="entry name" value="TR"/>
</dbReference>
<feature type="signal peptide" evidence="3">
    <location>
        <begin position="1"/>
        <end position="20"/>
    </location>
</feature>